<protein>
    <submittedName>
        <fullName evidence="2">Zinc ribbon domain-containing protein</fullName>
    </submittedName>
</protein>
<organism evidence="2 3">
    <name type="scientific">Clostridium estertheticum</name>
    <dbReference type="NCBI Taxonomy" id="238834"/>
    <lineage>
        <taxon>Bacteria</taxon>
        <taxon>Bacillati</taxon>
        <taxon>Bacillota</taxon>
        <taxon>Clostridia</taxon>
        <taxon>Eubacteriales</taxon>
        <taxon>Clostridiaceae</taxon>
        <taxon>Clostridium</taxon>
    </lineage>
</organism>
<evidence type="ECO:0000313" key="2">
    <source>
        <dbReference type="EMBL" id="WAG61791.1"/>
    </source>
</evidence>
<dbReference type="AlphaFoldDB" id="A0AA47EML6"/>
<reference evidence="2" key="1">
    <citation type="submission" date="2021-11" db="EMBL/GenBank/DDBJ databases">
        <title>Clostridia strains as spoilage organisms.</title>
        <authorList>
            <person name="Wambui J."/>
            <person name="Stevens M.J.A."/>
            <person name="Stephan R."/>
        </authorList>
    </citation>
    <scope>NUCLEOTIDE SEQUENCE</scope>
    <source>
        <strain evidence="2">CF009</strain>
    </source>
</reference>
<dbReference type="RefSeq" id="WP_268056005.1">
    <property type="nucleotide sequence ID" value="NZ_CP086239.1"/>
</dbReference>
<dbReference type="Gene3D" id="3.90.1750.20">
    <property type="entry name" value="Putative Large Serine Recombinase, Chain B, Domain 2"/>
    <property type="match status" value="1"/>
</dbReference>
<feature type="domain" description="Recombinase zinc beta ribbon" evidence="1">
    <location>
        <begin position="65"/>
        <end position="124"/>
    </location>
</feature>
<accession>A0AA47EML6</accession>
<dbReference type="Pfam" id="PF13408">
    <property type="entry name" value="Zn_ribbon_recom"/>
    <property type="match status" value="1"/>
</dbReference>
<dbReference type="EMBL" id="CP086239">
    <property type="protein sequence ID" value="WAG61791.1"/>
    <property type="molecule type" value="Genomic_DNA"/>
</dbReference>
<name>A0AA47EML6_9CLOT</name>
<dbReference type="InterPro" id="IPR025827">
    <property type="entry name" value="Zn_ribbon_recom_dom"/>
</dbReference>
<proteinExistence type="predicted"/>
<dbReference type="Proteomes" id="UP001164733">
    <property type="component" value="Chromosome"/>
</dbReference>
<dbReference type="InterPro" id="IPR038109">
    <property type="entry name" value="DNA_bind_recomb_sf"/>
</dbReference>
<evidence type="ECO:0000259" key="1">
    <source>
        <dbReference type="Pfam" id="PF13408"/>
    </source>
</evidence>
<sequence>MTLCCKKALQWIFTKKKKINDEEIPQYYVENSCLAIIIPEVFDLVQHELKKRKNAKGYKTSGGYFLGRIVCGVCGSFYGSRVWHSTSKYLRVIWQCNYKFKNDERCSTPHLYEDTLKPVFLDAFNSLLANKEEILQGYEAIIQALTDTSKIDKERVKLQSEIEVVTELLQKCVEENAHITLDQAEYKKRYTTLAERYENIKNGLDEINDKRLERRAKRESIELL</sequence>
<gene>
    <name evidence="2" type="ORF">LL038_05970</name>
</gene>
<evidence type="ECO:0000313" key="3">
    <source>
        <dbReference type="Proteomes" id="UP001164733"/>
    </source>
</evidence>